<dbReference type="PANTHER" id="PTHR30349">
    <property type="entry name" value="PHAGE INTEGRASE-RELATED"/>
    <property type="match status" value="1"/>
</dbReference>
<keyword evidence="5 10" id="KW-0159">Chromosome partition</keyword>
<evidence type="ECO:0000313" key="14">
    <source>
        <dbReference type="Proteomes" id="UP000095237"/>
    </source>
</evidence>
<dbReference type="EMBL" id="LNVX01000291">
    <property type="protein sequence ID" value="OEG70782.1"/>
    <property type="molecule type" value="Genomic_DNA"/>
</dbReference>
<evidence type="ECO:0000256" key="8">
    <source>
        <dbReference type="ARBA" id="ARBA00023172"/>
    </source>
</evidence>
<dbReference type="GO" id="GO:0051301">
    <property type="term" value="P:cell division"/>
    <property type="evidence" value="ECO:0007669"/>
    <property type="project" value="UniProtKB-KW"/>
</dbReference>
<protein>
    <recommendedName>
        <fullName evidence="10">Tyrosine recombinase XerC</fullName>
    </recommendedName>
</protein>
<keyword evidence="8 10" id="KW-0233">DNA recombination</keyword>
<feature type="domain" description="Tyr recombinase" evidence="11">
    <location>
        <begin position="108"/>
        <end position="288"/>
    </location>
</feature>
<evidence type="ECO:0000256" key="10">
    <source>
        <dbReference type="HAMAP-Rule" id="MF_01808"/>
    </source>
</evidence>
<keyword evidence="4 10" id="KW-0132">Cell division</keyword>
<dbReference type="Pfam" id="PF00589">
    <property type="entry name" value="Phage_integrase"/>
    <property type="match status" value="1"/>
</dbReference>
<dbReference type="InterPro" id="IPR023009">
    <property type="entry name" value="Tyrosine_recombinase_XerC/XerD"/>
</dbReference>
<keyword evidence="3 10" id="KW-0963">Cytoplasm</keyword>
<dbReference type="Pfam" id="PF02899">
    <property type="entry name" value="Phage_int_SAM_1"/>
    <property type="match status" value="1"/>
</dbReference>
<dbReference type="NCBIfam" id="TIGR02225">
    <property type="entry name" value="recomb_XerD"/>
    <property type="match status" value="1"/>
</dbReference>
<feature type="active site" evidence="10">
    <location>
        <position position="266"/>
    </location>
</feature>
<feature type="active site" evidence="10">
    <location>
        <position position="148"/>
    </location>
</feature>
<dbReference type="SUPFAM" id="SSF56349">
    <property type="entry name" value="DNA breaking-rejoining enzymes"/>
    <property type="match status" value="1"/>
</dbReference>
<dbReference type="GO" id="GO:0003677">
    <property type="term" value="F:DNA binding"/>
    <property type="evidence" value="ECO:0007669"/>
    <property type="project" value="UniProtKB-UniRule"/>
</dbReference>
<feature type="domain" description="Core-binding (CB)" evidence="12">
    <location>
        <begin position="2"/>
        <end position="87"/>
    </location>
</feature>
<dbReference type="NCBIfam" id="NF040815">
    <property type="entry name" value="recomb_XerA_Arch"/>
    <property type="match status" value="1"/>
</dbReference>
<keyword evidence="14" id="KW-1185">Reference proteome</keyword>
<keyword evidence="6 10" id="KW-0229">DNA integration</keyword>
<evidence type="ECO:0000256" key="4">
    <source>
        <dbReference type="ARBA" id="ARBA00022618"/>
    </source>
</evidence>
<evidence type="ECO:0000256" key="6">
    <source>
        <dbReference type="ARBA" id="ARBA00022908"/>
    </source>
</evidence>
<dbReference type="InterPro" id="IPR044068">
    <property type="entry name" value="CB"/>
</dbReference>
<accession>A0A1E5IJU5</accession>
<dbReference type="InterPro" id="IPR002104">
    <property type="entry name" value="Integrase_catalytic"/>
</dbReference>
<comment type="similarity">
    <text evidence="10">Belongs to the 'phage' integrase family. XerC subfamily.</text>
</comment>
<evidence type="ECO:0000256" key="3">
    <source>
        <dbReference type="ARBA" id="ARBA00022490"/>
    </source>
</evidence>
<dbReference type="InterPro" id="IPR004107">
    <property type="entry name" value="Integrase_SAM-like_N"/>
</dbReference>
<dbReference type="GO" id="GO:0007059">
    <property type="term" value="P:chromosome segregation"/>
    <property type="evidence" value="ECO:0007669"/>
    <property type="project" value="UniProtKB-UniRule"/>
</dbReference>
<keyword evidence="9 10" id="KW-0131">Cell cycle</keyword>
<dbReference type="Gene3D" id="1.10.150.130">
    <property type="match status" value="1"/>
</dbReference>
<comment type="subunit">
    <text evidence="10">Forms a cyclic heterotetrameric complex composed of two molecules of XerC and two molecules of XerD.</text>
</comment>
<evidence type="ECO:0000256" key="2">
    <source>
        <dbReference type="ARBA" id="ARBA00010450"/>
    </source>
</evidence>
<proteinExistence type="inferred from homology"/>
<dbReference type="AlphaFoldDB" id="A0A1E5IJU5"/>
<keyword evidence="7 10" id="KW-0238">DNA-binding</keyword>
<evidence type="ECO:0000259" key="11">
    <source>
        <dbReference type="PROSITE" id="PS51898"/>
    </source>
</evidence>
<dbReference type="PROSITE" id="PS51898">
    <property type="entry name" value="TYR_RECOMBINASE"/>
    <property type="match status" value="1"/>
</dbReference>
<evidence type="ECO:0000256" key="1">
    <source>
        <dbReference type="ARBA" id="ARBA00004496"/>
    </source>
</evidence>
<dbReference type="InterPro" id="IPR011932">
    <property type="entry name" value="Recomb_XerD"/>
</dbReference>
<dbReference type="HAMAP" id="MF_01808">
    <property type="entry name" value="Recomb_XerC_XerD"/>
    <property type="match status" value="1"/>
</dbReference>
<dbReference type="InterPro" id="IPR013762">
    <property type="entry name" value="Integrase-like_cat_sf"/>
</dbReference>
<dbReference type="InterPro" id="IPR050090">
    <property type="entry name" value="Tyrosine_recombinase_XerCD"/>
</dbReference>
<comment type="function">
    <text evidence="10">Site-specific tyrosine recombinase, which acts by catalyzing the cutting and rejoining of the recombining DNA molecules. The XerC-XerD complex is essential to convert dimers of the bacterial chromosome into monomers to permit their segregation at cell division. It also contributes to the segregational stability of plasmids.</text>
</comment>
<comment type="caution">
    <text evidence="13">The sequence shown here is derived from an EMBL/GenBank/DDBJ whole genome shotgun (WGS) entry which is preliminary data.</text>
</comment>
<evidence type="ECO:0000256" key="9">
    <source>
        <dbReference type="ARBA" id="ARBA00023306"/>
    </source>
</evidence>
<dbReference type="Gene3D" id="1.10.443.10">
    <property type="entry name" value="Intergrase catalytic core"/>
    <property type="match status" value="1"/>
</dbReference>
<comment type="similarity">
    <text evidence="2">Belongs to the 'phage' integrase family. XerD subfamily.</text>
</comment>
<name>A0A1E5IJU5_ENDTX</name>
<organism evidence="13 14">
    <name type="scientific">Endomicrobium trichonymphae</name>
    <dbReference type="NCBI Taxonomy" id="1408204"/>
    <lineage>
        <taxon>Bacteria</taxon>
        <taxon>Pseudomonadati</taxon>
        <taxon>Elusimicrobiota</taxon>
        <taxon>Endomicrobiia</taxon>
        <taxon>Endomicrobiales</taxon>
        <taxon>Endomicrobiaceae</taxon>
        <taxon>Candidatus Endomicrobiellum</taxon>
    </lineage>
</organism>
<feature type="active site" description="O-(3'-phospho-DNA)-tyrosine intermediate" evidence="10">
    <location>
        <position position="275"/>
    </location>
</feature>
<dbReference type="InterPro" id="IPR010998">
    <property type="entry name" value="Integrase_recombinase_N"/>
</dbReference>
<reference evidence="13 14" key="1">
    <citation type="submission" date="2015-11" db="EMBL/GenBank/DDBJ databases">
        <title>Evidence for parallel genomic evolution in an endosymbiosis of termite gut flagellates.</title>
        <authorList>
            <person name="Zheng H."/>
        </authorList>
    </citation>
    <scope>NUCLEOTIDE SEQUENCE [LARGE SCALE GENOMIC DNA]</scope>
    <source>
        <strain evidence="13 14">CET450</strain>
    </source>
</reference>
<evidence type="ECO:0000313" key="13">
    <source>
        <dbReference type="EMBL" id="OEG70782.1"/>
    </source>
</evidence>
<feature type="active site" evidence="10">
    <location>
        <position position="172"/>
    </location>
</feature>
<dbReference type="CDD" id="cd00798">
    <property type="entry name" value="INT_XerDC_C"/>
    <property type="match status" value="1"/>
</dbReference>
<dbReference type="PANTHER" id="PTHR30349:SF81">
    <property type="entry name" value="TYROSINE RECOMBINASE XERC"/>
    <property type="match status" value="1"/>
</dbReference>
<dbReference type="GO" id="GO:0005737">
    <property type="term" value="C:cytoplasm"/>
    <property type="evidence" value="ECO:0007669"/>
    <property type="project" value="UniProtKB-SubCell"/>
</dbReference>
<dbReference type="PROSITE" id="PS51900">
    <property type="entry name" value="CB"/>
    <property type="match status" value="1"/>
</dbReference>
<sequence>MMDYKKTLNDFIFYIIAEKGLLRNTVLAYKADVLKFINFAEKKRVPLESFEHNDITDFLWEMKTKGLKPRSIFRVMESLRQFYKFLNSEDLTENNPTLYLAAPRIPENLPDVLTFDEVDLLLNSVNDYDEVHVRNKAMLELLYATGLRVSELINLKFSDINLEDCFLRIIGKGSKERLVPFGNKAKIFIDIYLKKRKRCLSVDDHIFISRLGKKLSRIEFWRQLKNIAKNTGINKNITPHTLRHSFATHLLKGGADIRFVQEMLGHVSITTTQIYTHLDKDRIVQQHKKFHPRG</sequence>
<evidence type="ECO:0000256" key="5">
    <source>
        <dbReference type="ARBA" id="ARBA00022829"/>
    </source>
</evidence>
<gene>
    <name evidence="10" type="primary">xerC</name>
    <name evidence="13" type="ORF">ATZ36_17570</name>
</gene>
<dbReference type="GO" id="GO:0006313">
    <property type="term" value="P:DNA transposition"/>
    <property type="evidence" value="ECO:0007669"/>
    <property type="project" value="UniProtKB-UniRule"/>
</dbReference>
<feature type="active site" evidence="10">
    <location>
        <position position="243"/>
    </location>
</feature>
<dbReference type="Proteomes" id="UP000095237">
    <property type="component" value="Unassembled WGS sequence"/>
</dbReference>
<dbReference type="InterPro" id="IPR011010">
    <property type="entry name" value="DNA_brk_join_enz"/>
</dbReference>
<feature type="active site" evidence="10">
    <location>
        <position position="240"/>
    </location>
</feature>
<dbReference type="GO" id="GO:0009037">
    <property type="term" value="F:tyrosine-based site-specific recombinase activity"/>
    <property type="evidence" value="ECO:0007669"/>
    <property type="project" value="UniProtKB-UniRule"/>
</dbReference>
<comment type="subcellular location">
    <subcellularLocation>
        <location evidence="1 10">Cytoplasm</location>
    </subcellularLocation>
</comment>
<dbReference type="NCBIfam" id="NF001399">
    <property type="entry name" value="PRK00283.1"/>
    <property type="match status" value="1"/>
</dbReference>
<evidence type="ECO:0000256" key="7">
    <source>
        <dbReference type="ARBA" id="ARBA00023125"/>
    </source>
</evidence>
<evidence type="ECO:0000259" key="12">
    <source>
        <dbReference type="PROSITE" id="PS51900"/>
    </source>
</evidence>